<proteinExistence type="predicted"/>
<evidence type="ECO:0000313" key="3">
    <source>
        <dbReference type="Proteomes" id="UP000189704"/>
    </source>
</evidence>
<evidence type="ECO:0000256" key="1">
    <source>
        <dbReference type="SAM" id="MobiDB-lite"/>
    </source>
</evidence>
<keyword evidence="3" id="KW-1185">Reference proteome</keyword>
<dbReference type="AlphaFoldDB" id="A0A3Q0DQD3"/>
<dbReference type="GeneID" id="110595386"/>
<dbReference type="InterPro" id="IPR036034">
    <property type="entry name" value="PDZ_sf"/>
</dbReference>
<name>A0A3Q0DQD3_CARSF</name>
<organism evidence="3 4">
    <name type="scientific">Carlito syrichta</name>
    <name type="common">Philippine tarsier</name>
    <name type="synonym">Tarsius syrichta</name>
    <dbReference type="NCBI Taxonomy" id="1868482"/>
    <lineage>
        <taxon>Eukaryota</taxon>
        <taxon>Metazoa</taxon>
        <taxon>Chordata</taxon>
        <taxon>Craniata</taxon>
        <taxon>Vertebrata</taxon>
        <taxon>Euteleostomi</taxon>
        <taxon>Mammalia</taxon>
        <taxon>Eutheria</taxon>
        <taxon>Euarchontoglires</taxon>
        <taxon>Primates</taxon>
        <taxon>Haplorrhini</taxon>
        <taxon>Tarsiiformes</taxon>
        <taxon>Tarsiidae</taxon>
        <taxon>Carlito</taxon>
    </lineage>
</organism>
<sequence>MDQPRPSTRQKPPRSRGGGCCPERPFPLEPGIGENVTVHDALCVKVLKTSAGLALSLDGGKSSVSKDGSLVIKRVSKGGATEQAGVREAGDEILAINGKPLVGLLQFET</sequence>
<dbReference type="OrthoDB" id="42382at2759"/>
<gene>
    <name evidence="4" type="primary">LOC110595386</name>
</gene>
<dbReference type="Gene3D" id="2.30.42.10">
    <property type="match status" value="1"/>
</dbReference>
<dbReference type="Pfam" id="PF00595">
    <property type="entry name" value="PDZ"/>
    <property type="match status" value="1"/>
</dbReference>
<dbReference type="InterPro" id="IPR001478">
    <property type="entry name" value="PDZ"/>
</dbReference>
<dbReference type="PANTHER" id="PTHR11324:SF16">
    <property type="entry name" value="PDZ DOMAIN-CONTAINING PROTEIN 2"/>
    <property type="match status" value="1"/>
</dbReference>
<feature type="domain" description="PDZ" evidence="2">
    <location>
        <begin position="43"/>
        <end position="109"/>
    </location>
</feature>
<evidence type="ECO:0000259" key="2">
    <source>
        <dbReference type="PROSITE" id="PS50106"/>
    </source>
</evidence>
<dbReference type="RefSeq" id="XP_021566529.1">
    <property type="nucleotide sequence ID" value="XM_021710854.1"/>
</dbReference>
<dbReference type="KEGG" id="csyr:110595386"/>
<dbReference type="PROSITE" id="PS50106">
    <property type="entry name" value="PDZ"/>
    <property type="match status" value="1"/>
</dbReference>
<protein>
    <submittedName>
        <fullName evidence="4">PDZ domain-containing protein 2-like</fullName>
    </submittedName>
</protein>
<feature type="compositionally biased region" description="Polar residues" evidence="1">
    <location>
        <begin position="1"/>
        <end position="10"/>
    </location>
</feature>
<evidence type="ECO:0000313" key="4">
    <source>
        <dbReference type="RefSeq" id="XP_021566529.1"/>
    </source>
</evidence>
<reference evidence="4" key="1">
    <citation type="submission" date="2025-08" db="UniProtKB">
        <authorList>
            <consortium name="RefSeq"/>
        </authorList>
    </citation>
    <scope>IDENTIFICATION</scope>
</reference>
<accession>A0A3Q0DQD3</accession>
<feature type="region of interest" description="Disordered" evidence="1">
    <location>
        <begin position="1"/>
        <end position="32"/>
    </location>
</feature>
<dbReference type="SUPFAM" id="SSF50156">
    <property type="entry name" value="PDZ domain-like"/>
    <property type="match status" value="1"/>
</dbReference>
<dbReference type="PANTHER" id="PTHR11324">
    <property type="entry name" value="IL16-RELATED"/>
    <property type="match status" value="1"/>
</dbReference>
<dbReference type="Proteomes" id="UP000189704">
    <property type="component" value="Unplaced"/>
</dbReference>